<proteinExistence type="predicted"/>
<name>A0A8J2ILQ7_FUSEQ</name>
<reference evidence="2" key="1">
    <citation type="submission" date="2021-05" db="EMBL/GenBank/DDBJ databases">
        <authorList>
            <person name="Khan N."/>
        </authorList>
    </citation>
    <scope>NUCLEOTIDE SEQUENCE</scope>
</reference>
<comment type="caution">
    <text evidence="2">The sequence shown here is derived from an EMBL/GenBank/DDBJ whole genome shotgun (WGS) entry which is preliminary data.</text>
</comment>
<dbReference type="AlphaFoldDB" id="A0A8J2ILQ7"/>
<evidence type="ECO:0000313" key="3">
    <source>
        <dbReference type="Proteomes" id="UP000693738"/>
    </source>
</evidence>
<dbReference type="InterPro" id="IPR053209">
    <property type="entry name" value="Gramillin-biosynth_MTr"/>
</dbReference>
<dbReference type="SMART" id="SM00317">
    <property type="entry name" value="SET"/>
    <property type="match status" value="1"/>
</dbReference>
<evidence type="ECO:0000313" key="2">
    <source>
        <dbReference type="EMBL" id="CAG7559830.1"/>
    </source>
</evidence>
<dbReference type="PROSITE" id="PS50280">
    <property type="entry name" value="SET"/>
    <property type="match status" value="1"/>
</dbReference>
<accession>A0A8J2ILQ7</accession>
<dbReference type="InterPro" id="IPR001214">
    <property type="entry name" value="SET_dom"/>
</dbReference>
<dbReference type="PANTHER" id="PTHR47643">
    <property type="entry name" value="TPR DOMAIN PROTEIN (AFU_ORTHOLOGUE AFUA_5G12710)"/>
    <property type="match status" value="1"/>
</dbReference>
<protein>
    <recommendedName>
        <fullName evidence="1">SET domain-containing protein</fullName>
    </recommendedName>
</protein>
<gene>
    <name evidence="2" type="ORF">FEQUK3_LOCUS5521</name>
</gene>
<dbReference type="EMBL" id="CAJSTJ010000130">
    <property type="protein sequence ID" value="CAG7559830.1"/>
    <property type="molecule type" value="Genomic_DNA"/>
</dbReference>
<dbReference type="Pfam" id="PF00856">
    <property type="entry name" value="SET"/>
    <property type="match status" value="1"/>
</dbReference>
<evidence type="ECO:0000259" key="1">
    <source>
        <dbReference type="PROSITE" id="PS50280"/>
    </source>
</evidence>
<dbReference type="PANTHER" id="PTHR47643:SF2">
    <property type="entry name" value="TPR DOMAIN PROTEIN (AFU_ORTHOLOGUE AFUA_5G12710)"/>
    <property type="match status" value="1"/>
</dbReference>
<dbReference type="CDD" id="cd20071">
    <property type="entry name" value="SET_SMYD"/>
    <property type="match status" value="1"/>
</dbReference>
<sequence length="649" mass="73240">MDILDISKDAELVDVMNGFERDLAKADEKKGHLADHPSPEVIITTFINNYKPGPQEPPVKKHEGQMTTGHFTMIANLYPPSIIPTAELDTIPFSQMRLQMTQHVAIIKEPFFKQSIDTPCTLKVDHPSDIVWLRDGDERIPQKWRGTGMPLGVPPGLPHNTDFYRMYGNKCMGEKEYATAHRFYSYAIETAETFEQKQVTYLNRALANLKLDRPAKALLDATTLDCDVSEPHEKTLYRQAQAQYALGNFAECRAKLRTLLKRSPENKGAKTQLRRVKARQQEQKIGRYNYKSMYEQAKLTPPLIDCATYSNPVEVRDSPGRGRGLFTTKAVAAGDLLLCEKAFAYSFVDETMEPSRLLFNPGTKKIVIGGPGYLLPQVVQKLYHNPQFIPAFHELYHGENNKMDATECDGVPVVDSFKVEKIIAMNAFGAPRSTCENLMTDTERGRNMSLEPMHTTFATAGIWLMASKINHSCIGNCLRSFIGDMQIVRATRDIPANTELLFHYHSPNDMACYSEVQEHLSDWGFVCECALCKDRKNTTATQMQRRIVLFKECFEHFQGTGDVDVVKGNRILKAIKGTYNGKAAKKVRIELAVAYTAACCYYAREYMTFEDGDTAIKALEALGFTIIASFTSQPRLEVKEWGTVHNYVP</sequence>
<dbReference type="Proteomes" id="UP000693738">
    <property type="component" value="Unassembled WGS sequence"/>
</dbReference>
<organism evidence="2 3">
    <name type="scientific">Fusarium equiseti</name>
    <name type="common">Fusarium scirpi</name>
    <dbReference type="NCBI Taxonomy" id="61235"/>
    <lineage>
        <taxon>Eukaryota</taxon>
        <taxon>Fungi</taxon>
        <taxon>Dikarya</taxon>
        <taxon>Ascomycota</taxon>
        <taxon>Pezizomycotina</taxon>
        <taxon>Sordariomycetes</taxon>
        <taxon>Hypocreomycetidae</taxon>
        <taxon>Hypocreales</taxon>
        <taxon>Nectriaceae</taxon>
        <taxon>Fusarium</taxon>
        <taxon>Fusarium incarnatum-equiseti species complex</taxon>
    </lineage>
</organism>
<feature type="domain" description="SET" evidence="1">
    <location>
        <begin position="311"/>
        <end position="505"/>
    </location>
</feature>